<dbReference type="EMBL" id="PQIB02000004">
    <property type="protein sequence ID" value="RLN25022.1"/>
    <property type="molecule type" value="Genomic_DNA"/>
</dbReference>
<accession>A0A3L6SQU5</accession>
<reference evidence="3" key="1">
    <citation type="journal article" date="2019" name="Nat. Commun.">
        <title>The genome of broomcorn millet.</title>
        <authorList>
            <person name="Zou C."/>
            <person name="Miki D."/>
            <person name="Li D."/>
            <person name="Tang Q."/>
            <person name="Xiao L."/>
            <person name="Rajput S."/>
            <person name="Deng P."/>
            <person name="Jia W."/>
            <person name="Huang R."/>
            <person name="Zhang M."/>
            <person name="Sun Y."/>
            <person name="Hu J."/>
            <person name="Fu X."/>
            <person name="Schnable P.S."/>
            <person name="Li F."/>
            <person name="Zhang H."/>
            <person name="Feng B."/>
            <person name="Zhu X."/>
            <person name="Liu R."/>
            <person name="Schnable J.C."/>
            <person name="Zhu J.-K."/>
            <person name="Zhang H."/>
        </authorList>
    </citation>
    <scope>NUCLEOTIDE SEQUENCE [LARGE SCALE GENOMIC DNA]</scope>
</reference>
<dbReference type="AlphaFoldDB" id="A0A3L6SQU5"/>
<comment type="caution">
    <text evidence="2">The sequence shown here is derived from an EMBL/GenBank/DDBJ whole genome shotgun (WGS) entry which is preliminary data.</text>
</comment>
<evidence type="ECO:0000256" key="1">
    <source>
        <dbReference type="SAM" id="MobiDB-lite"/>
    </source>
</evidence>
<dbReference type="STRING" id="4540.A0A3L6SQU5"/>
<feature type="region of interest" description="Disordered" evidence="1">
    <location>
        <begin position="121"/>
        <end position="178"/>
    </location>
</feature>
<proteinExistence type="predicted"/>
<keyword evidence="3" id="KW-1185">Reference proteome</keyword>
<gene>
    <name evidence="2" type="ORF">C2845_PM07G31770</name>
</gene>
<organism evidence="2 3">
    <name type="scientific">Panicum miliaceum</name>
    <name type="common">Proso millet</name>
    <name type="synonym">Broomcorn millet</name>
    <dbReference type="NCBI Taxonomy" id="4540"/>
    <lineage>
        <taxon>Eukaryota</taxon>
        <taxon>Viridiplantae</taxon>
        <taxon>Streptophyta</taxon>
        <taxon>Embryophyta</taxon>
        <taxon>Tracheophyta</taxon>
        <taxon>Spermatophyta</taxon>
        <taxon>Magnoliopsida</taxon>
        <taxon>Liliopsida</taxon>
        <taxon>Poales</taxon>
        <taxon>Poaceae</taxon>
        <taxon>PACMAD clade</taxon>
        <taxon>Panicoideae</taxon>
        <taxon>Panicodae</taxon>
        <taxon>Paniceae</taxon>
        <taxon>Panicinae</taxon>
        <taxon>Panicum</taxon>
        <taxon>Panicum sect. Panicum</taxon>
    </lineage>
</organism>
<dbReference type="Proteomes" id="UP000275267">
    <property type="component" value="Unassembled WGS sequence"/>
</dbReference>
<evidence type="ECO:0000313" key="3">
    <source>
        <dbReference type="Proteomes" id="UP000275267"/>
    </source>
</evidence>
<protein>
    <submittedName>
        <fullName evidence="2">Uncharacterized protein</fullName>
    </submittedName>
</protein>
<sequence length="178" mass="18933">MSSEQMTPKLDLPCIAFLDYDHRSTTLISLSEHKRVAAGNTDEVLRNKIVTPTARGLLLVRDPDTMATFLYNPASSDKVHLPPLRGVDDAVLMDSHCLLSTSPPPPAASCCLSRAGTTPASGTATPEVINGTGTNTTLGHTSYPTRTGKKTRWRRTPSAPSQLSAASSTSTAARKRCA</sequence>
<evidence type="ECO:0000313" key="2">
    <source>
        <dbReference type="EMBL" id="RLN25022.1"/>
    </source>
</evidence>
<feature type="compositionally biased region" description="Low complexity" evidence="1">
    <location>
        <begin position="121"/>
        <end position="137"/>
    </location>
</feature>
<name>A0A3L6SQU5_PANMI</name>
<feature type="compositionally biased region" description="Low complexity" evidence="1">
    <location>
        <begin position="156"/>
        <end position="172"/>
    </location>
</feature>